<proteinExistence type="predicted"/>
<organism evidence="1 2">
    <name type="scientific">Allacma fusca</name>
    <dbReference type="NCBI Taxonomy" id="39272"/>
    <lineage>
        <taxon>Eukaryota</taxon>
        <taxon>Metazoa</taxon>
        <taxon>Ecdysozoa</taxon>
        <taxon>Arthropoda</taxon>
        <taxon>Hexapoda</taxon>
        <taxon>Collembola</taxon>
        <taxon>Symphypleona</taxon>
        <taxon>Sminthuridae</taxon>
        <taxon>Allacma</taxon>
    </lineage>
</organism>
<dbReference type="Proteomes" id="UP000708208">
    <property type="component" value="Unassembled WGS sequence"/>
</dbReference>
<dbReference type="EMBL" id="CAJVCH010073737">
    <property type="protein sequence ID" value="CAG7720793.1"/>
    <property type="molecule type" value="Genomic_DNA"/>
</dbReference>
<protein>
    <submittedName>
        <fullName evidence="1">Uncharacterized protein</fullName>
    </submittedName>
</protein>
<gene>
    <name evidence="1" type="ORF">AFUS01_LOCUS10048</name>
</gene>
<evidence type="ECO:0000313" key="1">
    <source>
        <dbReference type="EMBL" id="CAG7720793.1"/>
    </source>
</evidence>
<reference evidence="1" key="1">
    <citation type="submission" date="2021-06" db="EMBL/GenBank/DDBJ databases">
        <authorList>
            <person name="Hodson N. C."/>
            <person name="Mongue J. A."/>
            <person name="Jaron S. K."/>
        </authorList>
    </citation>
    <scope>NUCLEOTIDE SEQUENCE</scope>
</reference>
<sequence>MAMGPRVNLLTAAELDAYSAHLSAIETTTWSSRWTDCTLQVASFLTWLEDYIKGDLEPAIPSSQRAHPHQYALELRDILDSLHAHRTEFVVNKTSPPKPVEHVVSPASTERSPSVTRDSYVKGFTDISSAHPSWTKKWTVLVNPEIPPLIVSKSAILIREVYTSFLLMHGVIELLFPLSKGRIWRAQKLGELCRVDVVLDPRQYGTNVRQLRVMGDVPDFRQAQRKIFEKLADLDVQLWAPNAINPPIPPSFSIPS</sequence>
<evidence type="ECO:0000313" key="2">
    <source>
        <dbReference type="Proteomes" id="UP000708208"/>
    </source>
</evidence>
<name>A0A8J2JII3_9HEXA</name>
<dbReference type="AlphaFoldDB" id="A0A8J2JII3"/>
<keyword evidence="2" id="KW-1185">Reference proteome</keyword>
<accession>A0A8J2JII3</accession>
<comment type="caution">
    <text evidence="1">The sequence shown here is derived from an EMBL/GenBank/DDBJ whole genome shotgun (WGS) entry which is preliminary data.</text>
</comment>